<name>A0A0P1FZQ7_9RHOB</name>
<keyword evidence="3" id="KW-1185">Reference proteome</keyword>
<sequence>MTSLRHGIAAEHALSLPIAPRSDLSVDGQVQRTASVMRKYDVSALLPDLTVSFRQIVAPATPLFEECASAFARGTLIQTVNGPVAVEDLMPGDYIETASGSVPVTWIGSTTYVPGHSEGQTTLKALTRITGEGFGYGAPGMDVLCGPAARMIVRHDKLRKLLGQDAVLAPVQDYVDGDRYLEVTPGGTVQLYHLMVNGHTTIKVGGVEFETYHPGKAAGQALGPNLRALFLSMFPNVTDLDDFGQVSMTRTQREVIESLLDT</sequence>
<dbReference type="RefSeq" id="WP_234988718.1">
    <property type="nucleotide sequence ID" value="NZ_CYSE01000001.1"/>
</dbReference>
<evidence type="ECO:0000313" key="3">
    <source>
        <dbReference type="Proteomes" id="UP000054935"/>
    </source>
</evidence>
<dbReference type="EMBL" id="CYSE01000001">
    <property type="protein sequence ID" value="CUH74885.1"/>
    <property type="molecule type" value="Genomic_DNA"/>
</dbReference>
<dbReference type="Pfam" id="PF13403">
    <property type="entry name" value="Hint_2"/>
    <property type="match status" value="1"/>
</dbReference>
<feature type="domain" description="Hedgehog/Intein (Hint)" evidence="1">
    <location>
        <begin position="70"/>
        <end position="215"/>
    </location>
</feature>
<evidence type="ECO:0000313" key="2">
    <source>
        <dbReference type="EMBL" id="CUH74885.1"/>
    </source>
</evidence>
<accession>A0A0P1FZQ7</accession>
<proteinExistence type="predicted"/>
<dbReference type="SUPFAM" id="SSF51294">
    <property type="entry name" value="Hedgehog/intein (Hint) domain"/>
    <property type="match status" value="1"/>
</dbReference>
<reference evidence="2 3" key="1">
    <citation type="submission" date="2015-09" db="EMBL/GenBank/DDBJ databases">
        <authorList>
            <consortium name="Swine Surveillance"/>
        </authorList>
    </citation>
    <scope>NUCLEOTIDE SEQUENCE [LARGE SCALE GENOMIC DNA]</scope>
    <source>
        <strain evidence="2 3">CECT 7648</strain>
    </source>
</reference>
<gene>
    <name evidence="2" type="ORF">TRN7648_00135</name>
</gene>
<organism evidence="2 3">
    <name type="scientific">Tropicibacter naphthalenivorans</name>
    <dbReference type="NCBI Taxonomy" id="441103"/>
    <lineage>
        <taxon>Bacteria</taxon>
        <taxon>Pseudomonadati</taxon>
        <taxon>Pseudomonadota</taxon>
        <taxon>Alphaproteobacteria</taxon>
        <taxon>Rhodobacterales</taxon>
        <taxon>Roseobacteraceae</taxon>
        <taxon>Tropicibacter</taxon>
    </lineage>
</organism>
<evidence type="ECO:0000259" key="1">
    <source>
        <dbReference type="Pfam" id="PF13403"/>
    </source>
</evidence>
<dbReference type="InterPro" id="IPR036844">
    <property type="entry name" value="Hint_dom_sf"/>
</dbReference>
<dbReference type="STRING" id="441103.TRN7648_00135"/>
<dbReference type="Proteomes" id="UP000054935">
    <property type="component" value="Unassembled WGS sequence"/>
</dbReference>
<dbReference type="InterPro" id="IPR028992">
    <property type="entry name" value="Hedgehog/Intein_dom"/>
</dbReference>
<protein>
    <recommendedName>
        <fullName evidence="1">Hedgehog/Intein (Hint) domain-containing protein</fullName>
    </recommendedName>
</protein>
<dbReference type="AlphaFoldDB" id="A0A0P1FZQ7"/>